<proteinExistence type="predicted"/>
<organism evidence="3 4">
    <name type="scientific">Phocicoccus schoeneichii</name>
    <dbReference type="NCBI Taxonomy" id="1812261"/>
    <lineage>
        <taxon>Bacteria</taxon>
        <taxon>Bacillati</taxon>
        <taxon>Bacillota</taxon>
        <taxon>Bacilli</taxon>
        <taxon>Bacillales</taxon>
        <taxon>Salinicoccaceae</taxon>
        <taxon>Phocicoccus</taxon>
    </lineage>
</organism>
<dbReference type="Gene3D" id="3.40.50.2000">
    <property type="entry name" value="Glycogen Phosphorylase B"/>
    <property type="match status" value="3"/>
</dbReference>
<protein>
    <submittedName>
        <fullName evidence="3">Putative poly(Glycerol-phosphate) alpha-glucosyltransferase</fullName>
    </submittedName>
</protein>
<dbReference type="InterPro" id="IPR001296">
    <property type="entry name" value="Glyco_trans_1"/>
</dbReference>
<gene>
    <name evidence="3" type="primary">tagE</name>
    <name evidence="3" type="ORF">JEOSCH030_00855</name>
</gene>
<comment type="caution">
    <text evidence="3">The sequence shown here is derived from an EMBL/GenBank/DDBJ whole genome shotgun (WGS) entry which is preliminary data.</text>
</comment>
<sequence>MIKTITSTLPLIHGGRTHALLRRIKFLEEELGIKDQQIITTNYNANYYEVYRSYLQQKKISKNIDIINIYDYICRGMLLDESLMKKIETEVEIEGYSSEIVPKRNAVRYYYDGEYVLFRKYYDKTRIIQFEDIMTQSCKHKIQRNEYNSYGMLHRIIHYSVEKNVKIHEELFNLKGQKYMEKFYSDKIPNLVIGIQIYDTNNLLSLSFSNEDELFVWFFSKIFNDGDTIFNDARLLDYGLLNNTKDTRNFIVVHSNHLNNENKLKKSYQYSINNHDKVSSFIVLTHKQKAHLQQEFNIQNNKIEVIPHFIKFKKVDRNNIKNQFVYIGRIDENKQVDHIVEAFSKFCKTEDQVKLIIYGNGTKTCIENLKKLIESKRLDNKISLKGYCANPETKFNESIASFLTSKTEGFGLVVMESLNAGCPVVSYDLNYGPSDLIKNGKNGILVEQNNINELAKAMKQITQEKFRHVENLPEFSIEVAQENYKNLLGM</sequence>
<dbReference type="AlphaFoldDB" id="A0A6V7RDU5"/>
<reference evidence="3 4" key="1">
    <citation type="submission" date="2020-07" db="EMBL/GenBank/DDBJ databases">
        <authorList>
            <person name="Criscuolo A."/>
        </authorList>
    </citation>
    <scope>NUCLEOTIDE SEQUENCE [LARGE SCALE GENOMIC DNA]</scope>
    <source>
        <strain evidence="4">CIP 111030</strain>
    </source>
</reference>
<keyword evidence="1 3" id="KW-0808">Transferase</keyword>
<dbReference type="PANTHER" id="PTHR46401">
    <property type="entry name" value="GLYCOSYLTRANSFERASE WBBK-RELATED"/>
    <property type="match status" value="1"/>
</dbReference>
<evidence type="ECO:0000259" key="2">
    <source>
        <dbReference type="Pfam" id="PF00534"/>
    </source>
</evidence>
<dbReference type="GO" id="GO:0009103">
    <property type="term" value="P:lipopolysaccharide biosynthetic process"/>
    <property type="evidence" value="ECO:0007669"/>
    <property type="project" value="TreeGrafter"/>
</dbReference>
<evidence type="ECO:0000313" key="3">
    <source>
        <dbReference type="EMBL" id="CAD2075537.1"/>
    </source>
</evidence>
<dbReference type="EMBL" id="CAJEWE010000010">
    <property type="protein sequence ID" value="CAD2075537.1"/>
    <property type="molecule type" value="Genomic_DNA"/>
</dbReference>
<dbReference type="GO" id="GO:0016757">
    <property type="term" value="F:glycosyltransferase activity"/>
    <property type="evidence" value="ECO:0007669"/>
    <property type="project" value="InterPro"/>
</dbReference>
<dbReference type="SUPFAM" id="SSF53756">
    <property type="entry name" value="UDP-Glycosyltransferase/glycogen phosphorylase"/>
    <property type="match status" value="1"/>
</dbReference>
<dbReference type="Pfam" id="PF00534">
    <property type="entry name" value="Glycos_transf_1"/>
    <property type="match status" value="1"/>
</dbReference>
<dbReference type="RefSeq" id="WP_186086656.1">
    <property type="nucleotide sequence ID" value="NZ_BMDB01000001.1"/>
</dbReference>
<evidence type="ECO:0000313" key="4">
    <source>
        <dbReference type="Proteomes" id="UP000521032"/>
    </source>
</evidence>
<name>A0A6V7RDU5_9BACL</name>
<accession>A0A6V7RDU5</accession>
<dbReference type="PANTHER" id="PTHR46401:SF2">
    <property type="entry name" value="GLYCOSYLTRANSFERASE WBBK-RELATED"/>
    <property type="match status" value="1"/>
</dbReference>
<dbReference type="Proteomes" id="UP000521032">
    <property type="component" value="Unassembled WGS sequence"/>
</dbReference>
<evidence type="ECO:0000256" key="1">
    <source>
        <dbReference type="ARBA" id="ARBA00022679"/>
    </source>
</evidence>
<feature type="domain" description="Glycosyl transferase family 1" evidence="2">
    <location>
        <begin position="311"/>
        <end position="465"/>
    </location>
</feature>
<keyword evidence="4" id="KW-1185">Reference proteome</keyword>